<dbReference type="GO" id="GO:0009313">
    <property type="term" value="P:oligosaccharide catabolic process"/>
    <property type="evidence" value="ECO:0007669"/>
    <property type="project" value="TreeGrafter"/>
</dbReference>
<dbReference type="GO" id="GO:0016020">
    <property type="term" value="C:membrane"/>
    <property type="evidence" value="ECO:0007669"/>
    <property type="project" value="TreeGrafter"/>
</dbReference>
<evidence type="ECO:0000256" key="2">
    <source>
        <dbReference type="ARBA" id="ARBA00009348"/>
    </source>
</evidence>
<dbReference type="InterPro" id="IPR036278">
    <property type="entry name" value="Sialidase_sf"/>
</dbReference>
<evidence type="ECO:0000256" key="1">
    <source>
        <dbReference type="ARBA" id="ARBA00000427"/>
    </source>
</evidence>
<dbReference type="GO" id="GO:0004308">
    <property type="term" value="F:exo-alpha-sialidase activity"/>
    <property type="evidence" value="ECO:0007669"/>
    <property type="project" value="UniProtKB-EC"/>
</dbReference>
<evidence type="ECO:0000256" key="4">
    <source>
        <dbReference type="ARBA" id="ARBA00022963"/>
    </source>
</evidence>
<reference evidence="8" key="1">
    <citation type="submission" date="2025-08" db="UniProtKB">
        <authorList>
            <consortium name="Ensembl"/>
        </authorList>
    </citation>
    <scope>IDENTIFICATION</scope>
</reference>
<name>A0A8C1KNQ7_CYPCA</name>
<proteinExistence type="inferred from homology"/>
<dbReference type="EC" id="3.2.1.18" evidence="3"/>
<evidence type="ECO:0000256" key="6">
    <source>
        <dbReference type="ARBA" id="ARBA00023295"/>
    </source>
</evidence>
<dbReference type="GO" id="GO:0005737">
    <property type="term" value="C:cytoplasm"/>
    <property type="evidence" value="ECO:0007669"/>
    <property type="project" value="TreeGrafter"/>
</dbReference>
<sequence length="242" mass="27286">NQARLCYLTDLTNQVIGDEICNWATFAVGPGHGIQMKSGRLIIPAYVYYIHCRCFPFNFLHKVRPHALSFYSDDCGVTWQMGEKIPMESCECEMAEIIDHADQSHLYCNTRSTCGHRVEALTIDNPHVAKKLVEPRHGCQGSVLSFPVPEPSDECVEFCPDQATEKTWLLYCHPTNPRKRACLGVYLNKSPWDASGWEDHKLIIYDGPNGYSDLAQCGDGKQFACLMECGEISEVFKLSDII</sequence>
<keyword evidence="4" id="KW-0443">Lipid metabolism</keyword>
<comment type="similarity">
    <text evidence="2">Belongs to the glycosyl hydrolase 33 family.</text>
</comment>
<dbReference type="CDD" id="cd15482">
    <property type="entry name" value="Sialidase_non-viral"/>
    <property type="match status" value="1"/>
</dbReference>
<dbReference type="Ensembl" id="ENSCCRT00010054284.1">
    <property type="protein sequence ID" value="ENSCCRP00010049530.1"/>
    <property type="gene ID" value="ENSCCRG00010020969.1"/>
</dbReference>
<protein>
    <recommendedName>
        <fullName evidence="3">exo-alpha-sialidase</fullName>
        <ecNumber evidence="3">3.2.1.18</ecNumber>
    </recommendedName>
</protein>
<evidence type="ECO:0000259" key="7">
    <source>
        <dbReference type="Pfam" id="PF13088"/>
    </source>
</evidence>
<dbReference type="Pfam" id="PF13088">
    <property type="entry name" value="BNR_2"/>
    <property type="match status" value="1"/>
</dbReference>
<keyword evidence="5" id="KW-0119">Carbohydrate metabolism</keyword>
<evidence type="ECO:0000256" key="5">
    <source>
        <dbReference type="ARBA" id="ARBA00023277"/>
    </source>
</evidence>
<dbReference type="PANTHER" id="PTHR10628:SF23">
    <property type="entry name" value="SIALIDASE-3"/>
    <property type="match status" value="1"/>
</dbReference>
<evidence type="ECO:0000313" key="8">
    <source>
        <dbReference type="Ensembl" id="ENSCCRP00010049530.1"/>
    </source>
</evidence>
<keyword evidence="6" id="KW-0326">Glycosidase</keyword>
<feature type="domain" description="Sialidase" evidence="7">
    <location>
        <begin position="22"/>
        <end position="221"/>
    </location>
</feature>
<keyword evidence="9" id="KW-1185">Reference proteome</keyword>
<evidence type="ECO:0000313" key="9">
    <source>
        <dbReference type="Proteomes" id="UP000694427"/>
    </source>
</evidence>
<organism evidence="8 9">
    <name type="scientific">Cyprinus carpio</name>
    <name type="common">Common carp</name>
    <dbReference type="NCBI Taxonomy" id="7962"/>
    <lineage>
        <taxon>Eukaryota</taxon>
        <taxon>Metazoa</taxon>
        <taxon>Chordata</taxon>
        <taxon>Craniata</taxon>
        <taxon>Vertebrata</taxon>
        <taxon>Euteleostomi</taxon>
        <taxon>Actinopterygii</taxon>
        <taxon>Neopterygii</taxon>
        <taxon>Teleostei</taxon>
        <taxon>Ostariophysi</taxon>
        <taxon>Cypriniformes</taxon>
        <taxon>Cyprinidae</taxon>
        <taxon>Cyprininae</taxon>
        <taxon>Cyprinus</taxon>
    </lineage>
</organism>
<dbReference type="InterPro" id="IPR011040">
    <property type="entry name" value="Sialidase"/>
</dbReference>
<comment type="catalytic activity">
    <reaction evidence="1">
        <text>Hydrolysis of alpha-(2-&gt;3)-, alpha-(2-&gt;6)-, alpha-(2-&gt;8)- glycosidic linkages of terminal sialic acid residues in oligosaccharides, glycoproteins, glycolipids, colominic acid and synthetic substrates.</text>
        <dbReference type="EC" id="3.2.1.18"/>
    </reaction>
</comment>
<dbReference type="SUPFAM" id="SSF50939">
    <property type="entry name" value="Sialidases"/>
    <property type="match status" value="1"/>
</dbReference>
<dbReference type="Gene3D" id="2.120.10.10">
    <property type="match status" value="1"/>
</dbReference>
<keyword evidence="4" id="KW-0442">Lipid degradation</keyword>
<dbReference type="Proteomes" id="UP000694427">
    <property type="component" value="Unplaced"/>
</dbReference>
<accession>A0A8C1KNQ7</accession>
<keyword evidence="6" id="KW-0378">Hydrolase</keyword>
<evidence type="ECO:0000256" key="3">
    <source>
        <dbReference type="ARBA" id="ARBA00012733"/>
    </source>
</evidence>
<dbReference type="AlphaFoldDB" id="A0A8C1KNQ7"/>
<dbReference type="PANTHER" id="PTHR10628">
    <property type="entry name" value="SIALIDASE"/>
    <property type="match status" value="1"/>
</dbReference>
<dbReference type="GO" id="GO:0006689">
    <property type="term" value="P:ganglioside catabolic process"/>
    <property type="evidence" value="ECO:0007669"/>
    <property type="project" value="TreeGrafter"/>
</dbReference>
<dbReference type="InterPro" id="IPR026856">
    <property type="entry name" value="Sialidase_fam"/>
</dbReference>
<reference evidence="8" key="2">
    <citation type="submission" date="2025-09" db="UniProtKB">
        <authorList>
            <consortium name="Ensembl"/>
        </authorList>
    </citation>
    <scope>IDENTIFICATION</scope>
</reference>